<evidence type="ECO:0000256" key="1">
    <source>
        <dbReference type="ARBA" id="ARBA00006100"/>
    </source>
</evidence>
<dbReference type="SUPFAM" id="SSF102114">
    <property type="entry name" value="Radical SAM enzymes"/>
    <property type="match status" value="1"/>
</dbReference>
<gene>
    <name evidence="4" type="ORF">HMPREF0973_01598</name>
</gene>
<dbReference type="InterPro" id="IPR006638">
    <property type="entry name" value="Elp3/MiaA/NifB-like_rSAM"/>
</dbReference>
<dbReference type="InterPro" id="IPR058240">
    <property type="entry name" value="rSAM_sf"/>
</dbReference>
<dbReference type="NCBIfam" id="TIGR00539">
    <property type="entry name" value="hemN_rel"/>
    <property type="match status" value="1"/>
</dbReference>
<evidence type="ECO:0000259" key="3">
    <source>
        <dbReference type="PROSITE" id="PS51918"/>
    </source>
</evidence>
<dbReference type="SFLD" id="SFLDF00562">
    <property type="entry name" value="HemN-like__clustered_with_heat"/>
    <property type="match status" value="1"/>
</dbReference>
<dbReference type="Gene3D" id="3.80.30.20">
    <property type="entry name" value="tm_1862 like domain"/>
    <property type="match status" value="1"/>
</dbReference>
<dbReference type="Pfam" id="PF06969">
    <property type="entry name" value="HemN_C"/>
    <property type="match status" value="1"/>
</dbReference>
<comment type="function">
    <text evidence="2">Probably acts as a heme chaperone, transferring heme to an unknown acceptor. Binds one molecule of heme per monomer, possibly covalently. Binds 1 [4Fe-4S] cluster. The cluster is coordinated with 3 cysteines and an exchangeable S-adenosyl-L-methionine.</text>
</comment>
<dbReference type="Pfam" id="PF04055">
    <property type="entry name" value="Radical_SAM"/>
    <property type="match status" value="1"/>
</dbReference>
<dbReference type="SMART" id="SM00729">
    <property type="entry name" value="Elp3"/>
    <property type="match status" value="1"/>
</dbReference>
<keyword evidence="2" id="KW-0143">Chaperone</keyword>
<keyword evidence="2" id="KW-0408">Iron</keyword>
<dbReference type="RefSeq" id="WP_004383267.1">
    <property type="nucleotide sequence ID" value="NZ_GG698714.1"/>
</dbReference>
<dbReference type="PANTHER" id="PTHR13932:SF5">
    <property type="entry name" value="RADICAL S-ADENOSYL METHIONINE DOMAIN-CONTAINING PROTEIN 1, MITOCHONDRIAL"/>
    <property type="match status" value="1"/>
</dbReference>
<dbReference type="OrthoDB" id="9808022at2"/>
<dbReference type="PROSITE" id="PS51918">
    <property type="entry name" value="RADICAL_SAM"/>
    <property type="match status" value="1"/>
</dbReference>
<comment type="similarity">
    <text evidence="1">Belongs to the anaerobic coproporphyrinogen-III oxidase family. HemW subfamily.</text>
</comment>
<keyword evidence="2" id="KW-0411">Iron-sulfur</keyword>
<organism evidence="4 5">
    <name type="scientific">Prevotella veroralis F0319</name>
    <dbReference type="NCBI Taxonomy" id="649761"/>
    <lineage>
        <taxon>Bacteria</taxon>
        <taxon>Pseudomonadati</taxon>
        <taxon>Bacteroidota</taxon>
        <taxon>Bacteroidia</taxon>
        <taxon>Bacteroidales</taxon>
        <taxon>Prevotellaceae</taxon>
        <taxon>Prevotella</taxon>
    </lineage>
</organism>
<dbReference type="GO" id="GO:0046872">
    <property type="term" value="F:metal ion binding"/>
    <property type="evidence" value="ECO:0007669"/>
    <property type="project" value="UniProtKB-UniRule"/>
</dbReference>
<dbReference type="GO" id="GO:0004109">
    <property type="term" value="F:coproporphyrinogen oxidase activity"/>
    <property type="evidence" value="ECO:0007669"/>
    <property type="project" value="InterPro"/>
</dbReference>
<dbReference type="HOGENOM" id="CLU_027579_1_1_10"/>
<sequence length="400" mass="46412">MAGLYVHVPFCASRCIYCGFYSTIPTRQKDNGLTIEEQYVNALCNEMQLRANELDEPIRSIYLGGGTPSQLTYKSLQQIFSTIKKAFHITWNKNNSPLEITMECNPDDVTDTFVRDLQKLPINRISMGVQTFSDERLRFLHRRHTADEVELAIKRLRKIGIHNISIDLMFGFPNETMNEWKSDIDRAIQLNVEHLSAYSLMYEEGTPLYQLLKNGKVKEMDDELYRQMYDLLINGLTQAGYEHYEISNFAKLKPQRSNFKGQTSKGRDQSPFRSLHNSSYWHNVPYIGLGAAAHSYNNSKRSWNVADIKAYISALKDNKRPYEEEFIDEDTHYNDMIMTALRTREGLQLSTLSEPYQDYLMRLAKPLIQQNLLKEDDGWLHLTHNGIYVSDAIMSDLMKI</sequence>
<dbReference type="InterPro" id="IPR007197">
    <property type="entry name" value="rSAM"/>
</dbReference>
<protein>
    <recommendedName>
        <fullName evidence="2">Heme chaperone HemW</fullName>
    </recommendedName>
</protein>
<dbReference type="GO" id="GO:0006779">
    <property type="term" value="P:porphyrin-containing compound biosynthetic process"/>
    <property type="evidence" value="ECO:0007669"/>
    <property type="project" value="InterPro"/>
</dbReference>
<dbReference type="eggNOG" id="COG0635">
    <property type="taxonomic scope" value="Bacteria"/>
</dbReference>
<dbReference type="SFLD" id="SFLDS00029">
    <property type="entry name" value="Radical_SAM"/>
    <property type="match status" value="1"/>
</dbReference>
<keyword evidence="5" id="KW-1185">Reference proteome</keyword>
<keyword evidence="4" id="KW-0560">Oxidoreductase</keyword>
<dbReference type="SFLD" id="SFLDG01065">
    <property type="entry name" value="anaerobic_coproporphyrinogen-I"/>
    <property type="match status" value="1"/>
</dbReference>
<dbReference type="GO" id="GO:0005737">
    <property type="term" value="C:cytoplasm"/>
    <property type="evidence" value="ECO:0007669"/>
    <property type="project" value="UniProtKB-SubCell"/>
</dbReference>
<keyword evidence="2" id="KW-0963">Cytoplasm</keyword>
<dbReference type="PANTHER" id="PTHR13932">
    <property type="entry name" value="COPROPORPHYRINIGEN III OXIDASE"/>
    <property type="match status" value="1"/>
</dbReference>
<dbReference type="Proteomes" id="UP000003327">
    <property type="component" value="Unassembled WGS sequence"/>
</dbReference>
<dbReference type="GO" id="GO:0051539">
    <property type="term" value="F:4 iron, 4 sulfur cluster binding"/>
    <property type="evidence" value="ECO:0007669"/>
    <property type="project" value="UniProtKB-UniRule"/>
</dbReference>
<dbReference type="InterPro" id="IPR004559">
    <property type="entry name" value="HemW-like"/>
</dbReference>
<keyword evidence="2" id="KW-0349">Heme</keyword>
<dbReference type="EMBL" id="ACVA01000036">
    <property type="protein sequence ID" value="EEX18410.1"/>
    <property type="molecule type" value="Genomic_DNA"/>
</dbReference>
<evidence type="ECO:0000313" key="4">
    <source>
        <dbReference type="EMBL" id="EEX18410.1"/>
    </source>
</evidence>
<evidence type="ECO:0000313" key="5">
    <source>
        <dbReference type="Proteomes" id="UP000003327"/>
    </source>
</evidence>
<dbReference type="InterPro" id="IPR023404">
    <property type="entry name" value="rSAM_horseshoe"/>
</dbReference>
<dbReference type="AlphaFoldDB" id="C9MPQ7"/>
<dbReference type="STRING" id="649761.HMPREF0973_01598"/>
<evidence type="ECO:0000256" key="2">
    <source>
        <dbReference type="RuleBase" id="RU364116"/>
    </source>
</evidence>
<dbReference type="InterPro" id="IPR034505">
    <property type="entry name" value="Coproporphyrinogen-III_oxidase"/>
</dbReference>
<keyword evidence="2" id="KW-0479">Metal-binding</keyword>
<dbReference type="InterPro" id="IPR010723">
    <property type="entry name" value="HemN_C"/>
</dbReference>
<keyword evidence="2" id="KW-0949">S-adenosyl-L-methionine</keyword>
<reference evidence="4 5" key="1">
    <citation type="submission" date="2009-09" db="EMBL/GenBank/DDBJ databases">
        <authorList>
            <person name="Weinstock G."/>
            <person name="Sodergren E."/>
            <person name="Clifton S."/>
            <person name="Fulton L."/>
            <person name="Fulton B."/>
            <person name="Courtney L."/>
            <person name="Fronick C."/>
            <person name="Harrison M."/>
            <person name="Strong C."/>
            <person name="Farmer C."/>
            <person name="Delahaunty K."/>
            <person name="Markovic C."/>
            <person name="Hall O."/>
            <person name="Minx P."/>
            <person name="Tomlinson C."/>
            <person name="Mitreva M."/>
            <person name="Nelson J."/>
            <person name="Hou S."/>
            <person name="Wollam A."/>
            <person name="Pepin K.H."/>
            <person name="Johnson M."/>
            <person name="Bhonagiri V."/>
            <person name="Nash W.E."/>
            <person name="Warren W."/>
            <person name="Chinwalla A."/>
            <person name="Mardis E.R."/>
            <person name="Wilson R.K."/>
        </authorList>
    </citation>
    <scope>NUCLEOTIDE SEQUENCE [LARGE SCALE GENOMIC DNA]</scope>
    <source>
        <strain evidence="4 5">F0319</strain>
    </source>
</reference>
<dbReference type="CDD" id="cd01335">
    <property type="entry name" value="Radical_SAM"/>
    <property type="match status" value="1"/>
</dbReference>
<comment type="subcellular location">
    <subcellularLocation>
        <location evidence="2">Cytoplasm</location>
    </subcellularLocation>
</comment>
<comment type="caution">
    <text evidence="4">The sequence shown here is derived from an EMBL/GenBank/DDBJ whole genome shotgun (WGS) entry which is preliminary data.</text>
</comment>
<accession>C9MPQ7</accession>
<proteinExistence type="inferred from homology"/>
<keyword evidence="2" id="KW-0004">4Fe-4S</keyword>
<name>C9MPQ7_9BACT</name>
<feature type="domain" description="Radical SAM core" evidence="3">
    <location>
        <begin position="1"/>
        <end position="242"/>
    </location>
</feature>